<proteinExistence type="predicted"/>
<dbReference type="AlphaFoldDB" id="A0A261VUU6"/>
<reference evidence="5" key="1">
    <citation type="submission" date="2017-05" db="EMBL/GenBank/DDBJ databases">
        <title>Complete and WGS of Bordetella genogroups.</title>
        <authorList>
            <person name="Spilker T."/>
            <person name="Lipuma J."/>
        </authorList>
    </citation>
    <scope>NUCLEOTIDE SEQUENCE [LARGE SCALE GENOMIC DNA]</scope>
    <source>
        <strain evidence="5">AU6712</strain>
    </source>
</reference>
<evidence type="ECO:0000259" key="2">
    <source>
        <dbReference type="Pfam" id="PF07992"/>
    </source>
</evidence>
<evidence type="ECO:0000256" key="1">
    <source>
        <dbReference type="ARBA" id="ARBA00023002"/>
    </source>
</evidence>
<dbReference type="GO" id="GO:0016491">
    <property type="term" value="F:oxidoreductase activity"/>
    <property type="evidence" value="ECO:0007669"/>
    <property type="project" value="UniProtKB-KW"/>
</dbReference>
<dbReference type="SUPFAM" id="SSF51905">
    <property type="entry name" value="FAD/NAD(P)-binding domain"/>
    <property type="match status" value="1"/>
</dbReference>
<dbReference type="InterPro" id="IPR051691">
    <property type="entry name" value="Metab_Enz_Cyan_OpOx_G3PDH"/>
</dbReference>
<dbReference type="EMBL" id="NEVU01000001">
    <property type="protein sequence ID" value="OZI77865.1"/>
    <property type="molecule type" value="Genomic_DNA"/>
</dbReference>
<keyword evidence="5" id="KW-1185">Reference proteome</keyword>
<dbReference type="Pfam" id="PF07992">
    <property type="entry name" value="Pyr_redox_2"/>
    <property type="match status" value="1"/>
</dbReference>
<evidence type="ECO:0000259" key="3">
    <source>
        <dbReference type="Pfam" id="PF17806"/>
    </source>
</evidence>
<keyword evidence="1" id="KW-0560">Oxidoreductase</keyword>
<gene>
    <name evidence="4" type="ORF">CAL22_04880</name>
</gene>
<dbReference type="PANTHER" id="PTHR42949:SF3">
    <property type="entry name" value="ANAEROBIC GLYCEROL-3-PHOSPHATE DEHYDROGENASE SUBUNIT B"/>
    <property type="match status" value="1"/>
</dbReference>
<dbReference type="Proteomes" id="UP000216429">
    <property type="component" value="Unassembled WGS sequence"/>
</dbReference>
<protein>
    <submittedName>
        <fullName evidence="4">FAD/NAD(P)-binding oxidoreductase</fullName>
    </submittedName>
</protein>
<dbReference type="OrthoDB" id="9801699at2"/>
<sequence length="466" mass="50231">MKREFDVVVIGAGPAGMSAAIRLREQQMRVLVVDEQPAPGGQIWRAVETVAATQTGRLLGDEYRAGAALAERFRQCGAVYEPQTQVWQIETGWHVYVTREGRAEVVRADRVVLAIGAQERPAPFPGWTLPGVLTVGAAQILLKTARQVPAAPVWVAGSGPLPLLYMAQLLRAGGKIAGWLDTTAPGAWRRALPWAGAALASWGEVRKGLGWLRELKQAGVRRVRGVTGLRALGENALREIEYTLADGSRRREPATVLLSHEGVVPSIHMTRALECAHHWDPRQACLAPDLDAWGQTSREGVYVAGDAAGIGGALAACARGELVALGVARQAGRLEAQAAERAAAPLRAKLDGLLRLRPMLDEMYPPRASIFNPPDDTIVCRCEELTAGDIRRAARIGQPGPNQVKSYTRAGMGPCQGRQCGYTIAHIVAAEEQRPVAEVGFYRIRPPLKPLTLGELASLDIEDEQA</sequence>
<evidence type="ECO:0000313" key="4">
    <source>
        <dbReference type="EMBL" id="OZI77865.1"/>
    </source>
</evidence>
<feature type="domain" description="FAD/NAD(P)-binding" evidence="2">
    <location>
        <begin position="5"/>
        <end position="315"/>
    </location>
</feature>
<dbReference type="InterPro" id="IPR017224">
    <property type="entry name" value="Opine_Oxase_asu/HCN_bsu"/>
</dbReference>
<feature type="domain" description="SoxA A3" evidence="3">
    <location>
        <begin position="379"/>
        <end position="457"/>
    </location>
</feature>
<dbReference type="RefSeq" id="WP_094810838.1">
    <property type="nucleotide sequence ID" value="NZ_NEVU01000001.1"/>
</dbReference>
<dbReference type="CDD" id="cd19946">
    <property type="entry name" value="GlpA-like_Fer2_BFD-like"/>
    <property type="match status" value="1"/>
</dbReference>
<name>A0A261VUU6_9BORD</name>
<dbReference type="InterPro" id="IPR036188">
    <property type="entry name" value="FAD/NAD-bd_sf"/>
</dbReference>
<comment type="caution">
    <text evidence="4">The sequence shown here is derived from an EMBL/GenBank/DDBJ whole genome shotgun (WGS) entry which is preliminary data.</text>
</comment>
<dbReference type="PRINTS" id="PR00368">
    <property type="entry name" value="FADPNR"/>
</dbReference>
<dbReference type="Gene3D" id="1.10.10.1100">
    <property type="entry name" value="BFD-like [2Fe-2S]-binding domain"/>
    <property type="match status" value="1"/>
</dbReference>
<dbReference type="InterPro" id="IPR023753">
    <property type="entry name" value="FAD/NAD-binding_dom"/>
</dbReference>
<accession>A0A261VUU6</accession>
<dbReference type="PIRSF" id="PIRSF037495">
    <property type="entry name" value="Opine_OX_OoxA/HcnB"/>
    <property type="match status" value="1"/>
</dbReference>
<dbReference type="PANTHER" id="PTHR42949">
    <property type="entry name" value="ANAEROBIC GLYCEROL-3-PHOSPHATE DEHYDROGENASE SUBUNIT B"/>
    <property type="match status" value="1"/>
</dbReference>
<dbReference type="PRINTS" id="PR00469">
    <property type="entry name" value="PNDRDTASEII"/>
</dbReference>
<evidence type="ECO:0000313" key="5">
    <source>
        <dbReference type="Proteomes" id="UP000216429"/>
    </source>
</evidence>
<dbReference type="Gene3D" id="3.50.50.60">
    <property type="entry name" value="FAD/NAD(P)-binding domain"/>
    <property type="match status" value="1"/>
</dbReference>
<dbReference type="Pfam" id="PF17806">
    <property type="entry name" value="SO_alpha_A3"/>
    <property type="match status" value="1"/>
</dbReference>
<organism evidence="4 5">
    <name type="scientific">Bordetella genomosp. 12</name>
    <dbReference type="NCBI Taxonomy" id="463035"/>
    <lineage>
        <taxon>Bacteria</taxon>
        <taxon>Pseudomonadati</taxon>
        <taxon>Pseudomonadota</taxon>
        <taxon>Betaproteobacteria</taxon>
        <taxon>Burkholderiales</taxon>
        <taxon>Alcaligenaceae</taxon>
        <taxon>Bordetella</taxon>
    </lineage>
</organism>
<dbReference type="InterPro" id="IPR041854">
    <property type="entry name" value="BFD-like_2Fe2S-bd_dom_sf"/>
</dbReference>
<dbReference type="InterPro" id="IPR041117">
    <property type="entry name" value="SoxA_A3"/>
</dbReference>